<evidence type="ECO:0000313" key="4">
    <source>
        <dbReference type="Proteomes" id="UP000198847"/>
    </source>
</evidence>
<gene>
    <name evidence="3" type="ORF">SAMN04490178_12664</name>
</gene>
<organism evidence="3 4">
    <name type="scientific">Propionispora vibrioides</name>
    <dbReference type="NCBI Taxonomy" id="112903"/>
    <lineage>
        <taxon>Bacteria</taxon>
        <taxon>Bacillati</taxon>
        <taxon>Bacillota</taxon>
        <taxon>Negativicutes</taxon>
        <taxon>Selenomonadales</taxon>
        <taxon>Sporomusaceae</taxon>
        <taxon>Propionispora</taxon>
    </lineage>
</organism>
<reference evidence="3 4" key="1">
    <citation type="submission" date="2016-10" db="EMBL/GenBank/DDBJ databases">
        <authorList>
            <person name="de Groot N.N."/>
        </authorList>
    </citation>
    <scope>NUCLEOTIDE SEQUENCE [LARGE SCALE GENOMIC DNA]</scope>
    <source>
        <strain evidence="3 4">DSM 13305</strain>
    </source>
</reference>
<evidence type="ECO:0000313" key="3">
    <source>
        <dbReference type="EMBL" id="SEP41446.1"/>
    </source>
</evidence>
<evidence type="ECO:0000256" key="1">
    <source>
        <dbReference type="PROSITE-ProRule" id="PRU00325"/>
    </source>
</evidence>
<dbReference type="Proteomes" id="UP000198847">
    <property type="component" value="Unassembled WGS sequence"/>
</dbReference>
<keyword evidence="1" id="KW-0479">Metal-binding</keyword>
<dbReference type="Pfam" id="PF04434">
    <property type="entry name" value="SWIM"/>
    <property type="match status" value="1"/>
</dbReference>
<evidence type="ECO:0000259" key="2">
    <source>
        <dbReference type="PROSITE" id="PS50966"/>
    </source>
</evidence>
<dbReference type="AlphaFoldDB" id="A0A1H8XNQ2"/>
<dbReference type="EMBL" id="FODY01000026">
    <property type="protein sequence ID" value="SEP41446.1"/>
    <property type="molecule type" value="Genomic_DNA"/>
</dbReference>
<feature type="domain" description="SWIM-type" evidence="2">
    <location>
        <begin position="41"/>
        <end position="75"/>
    </location>
</feature>
<dbReference type="GO" id="GO:0008270">
    <property type="term" value="F:zinc ion binding"/>
    <property type="evidence" value="ECO:0007669"/>
    <property type="project" value="UniProtKB-KW"/>
</dbReference>
<sequence length="93" mass="10601">MHNKLMEQGFEYYWNGAVQQFTKTEATTYQAMIRLEENHTVTLKLDDNGAILWSHCTCSAGPCCKHIAATYIALQHQNSSLRYTKGGMKTVDR</sequence>
<keyword evidence="1" id="KW-0862">Zinc</keyword>
<dbReference type="PROSITE" id="PS50966">
    <property type="entry name" value="ZF_SWIM"/>
    <property type="match status" value="1"/>
</dbReference>
<proteinExistence type="predicted"/>
<protein>
    <submittedName>
        <fullName evidence="3">SWIM zinc finger</fullName>
    </submittedName>
</protein>
<dbReference type="RefSeq" id="WP_177173652.1">
    <property type="nucleotide sequence ID" value="NZ_FODY01000026.1"/>
</dbReference>
<accession>A0A1H8XNQ2</accession>
<keyword evidence="1" id="KW-0863">Zinc-finger</keyword>
<name>A0A1H8XNQ2_9FIRM</name>
<dbReference type="STRING" id="112903.SAMN04490178_12664"/>
<keyword evidence="4" id="KW-1185">Reference proteome</keyword>
<dbReference type="InterPro" id="IPR007527">
    <property type="entry name" value="Znf_SWIM"/>
</dbReference>